<evidence type="ECO:0000256" key="1">
    <source>
        <dbReference type="ARBA" id="ARBA00023002"/>
    </source>
</evidence>
<dbReference type="KEGG" id="acab:QRX50_01225"/>
<dbReference type="PANTHER" id="PTHR43364:SF4">
    <property type="entry name" value="NAD(P)-LINKED OXIDOREDUCTASE SUPERFAMILY PROTEIN"/>
    <property type="match status" value="1"/>
</dbReference>
<dbReference type="Gene3D" id="3.20.20.100">
    <property type="entry name" value="NADP-dependent oxidoreductase domain"/>
    <property type="match status" value="1"/>
</dbReference>
<proteinExistence type="predicted"/>
<protein>
    <submittedName>
        <fullName evidence="3">Aldo/keto reductase</fullName>
    </submittedName>
</protein>
<dbReference type="AlphaFoldDB" id="A0A9Y2IJH0"/>
<accession>A0A9Y2IJH0</accession>
<gene>
    <name evidence="3" type="ORF">QRX50_01225</name>
</gene>
<dbReference type="InterPro" id="IPR023210">
    <property type="entry name" value="NADP_OxRdtase_dom"/>
</dbReference>
<evidence type="ECO:0000313" key="3">
    <source>
        <dbReference type="EMBL" id="WIX79468.1"/>
    </source>
</evidence>
<dbReference type="PRINTS" id="PR00069">
    <property type="entry name" value="ALDKETRDTASE"/>
</dbReference>
<evidence type="ECO:0000313" key="4">
    <source>
        <dbReference type="Proteomes" id="UP001236014"/>
    </source>
</evidence>
<dbReference type="InterPro" id="IPR050523">
    <property type="entry name" value="AKR_Detox_Biosynth"/>
</dbReference>
<dbReference type="InterPro" id="IPR020471">
    <property type="entry name" value="AKR"/>
</dbReference>
<organism evidence="3 4">
    <name type="scientific">Amycolatopsis carbonis</name>
    <dbReference type="NCBI Taxonomy" id="715471"/>
    <lineage>
        <taxon>Bacteria</taxon>
        <taxon>Bacillati</taxon>
        <taxon>Actinomycetota</taxon>
        <taxon>Actinomycetes</taxon>
        <taxon>Pseudonocardiales</taxon>
        <taxon>Pseudonocardiaceae</taxon>
        <taxon>Amycolatopsis</taxon>
    </lineage>
</organism>
<sequence length="321" mass="33565">METSSLGDSGVEVTGFVYGAGSIGGIGGAAATRGLGIDTADGLRRLSEAYDLGIRTIDTADSYGGGESERTAGRWLAEQPRDDVVVLTKVGGRVRPDQTDVDLSGPHVERQLAESIRRLGRVDLYLSHAPDPRTPIEETLTAFAAAREAGLIRDYGVSNVDAALLDAILDIAAKRSLPRPVCVQNGLSLLNRADERDLLPLAAAEGIGYLAYSPLAGGVLSDRYLDGAAPAPGSRIALAGDRYYSGMHSAENLTRVAALRDLARQNEISTAGLALAWLLAHPAVTAPVVSPSTDTQWEAVREAAGADLDDTVFAAVSAVFS</sequence>
<dbReference type="PANTHER" id="PTHR43364">
    <property type="entry name" value="NADH-SPECIFIC METHYLGLYOXAL REDUCTASE-RELATED"/>
    <property type="match status" value="1"/>
</dbReference>
<dbReference type="GO" id="GO:0016491">
    <property type="term" value="F:oxidoreductase activity"/>
    <property type="evidence" value="ECO:0007669"/>
    <property type="project" value="UniProtKB-KW"/>
</dbReference>
<keyword evidence="4" id="KW-1185">Reference proteome</keyword>
<evidence type="ECO:0000259" key="2">
    <source>
        <dbReference type="Pfam" id="PF00248"/>
    </source>
</evidence>
<dbReference type="Pfam" id="PF00248">
    <property type="entry name" value="Aldo_ket_red"/>
    <property type="match status" value="1"/>
</dbReference>
<dbReference type="RefSeq" id="WP_285970157.1">
    <property type="nucleotide sequence ID" value="NZ_CP127294.1"/>
</dbReference>
<dbReference type="Proteomes" id="UP001236014">
    <property type="component" value="Chromosome"/>
</dbReference>
<keyword evidence="1" id="KW-0560">Oxidoreductase</keyword>
<feature type="domain" description="NADP-dependent oxidoreductase" evidence="2">
    <location>
        <begin position="26"/>
        <end position="318"/>
    </location>
</feature>
<name>A0A9Y2IJH0_9PSEU</name>
<dbReference type="InterPro" id="IPR036812">
    <property type="entry name" value="NAD(P)_OxRdtase_dom_sf"/>
</dbReference>
<dbReference type="SUPFAM" id="SSF51430">
    <property type="entry name" value="NAD(P)-linked oxidoreductase"/>
    <property type="match status" value="1"/>
</dbReference>
<dbReference type="GO" id="GO:0005829">
    <property type="term" value="C:cytosol"/>
    <property type="evidence" value="ECO:0007669"/>
    <property type="project" value="TreeGrafter"/>
</dbReference>
<dbReference type="EMBL" id="CP127294">
    <property type="protein sequence ID" value="WIX79468.1"/>
    <property type="molecule type" value="Genomic_DNA"/>
</dbReference>
<reference evidence="3 4" key="1">
    <citation type="submission" date="2023-06" db="EMBL/GenBank/DDBJ databases">
        <authorList>
            <person name="Oyuntsetseg B."/>
            <person name="Kim S.B."/>
        </authorList>
    </citation>
    <scope>NUCLEOTIDE SEQUENCE [LARGE SCALE GENOMIC DNA]</scope>
    <source>
        <strain evidence="3 4">2-15</strain>
    </source>
</reference>